<name>A0A1H8B680_STRJI</name>
<gene>
    <name evidence="1" type="ORF">SAMN05414137_15712</name>
</gene>
<accession>A0A1H8B680</accession>
<reference evidence="2" key="1">
    <citation type="submission" date="2016-10" db="EMBL/GenBank/DDBJ databases">
        <authorList>
            <person name="Varghese N."/>
        </authorList>
    </citation>
    <scope>NUCLEOTIDE SEQUENCE [LARGE SCALE GENOMIC DNA]</scope>
    <source>
        <strain evidence="2">DSM 45096 / BCRC 16803 / CGMCC 4.1857 / CIP 109030 / JCM 12277 / KCTC 19219 / NBRC 100920 / 33214</strain>
    </source>
</reference>
<evidence type="ECO:0000313" key="1">
    <source>
        <dbReference type="EMBL" id="SEM77799.1"/>
    </source>
</evidence>
<sequence>MTGLSEDTAQLCAWSGRVDGIWRDRHPATAFRLDSQGIYVPVCDEHARLLTAK</sequence>
<proteinExistence type="predicted"/>
<evidence type="ECO:0000313" key="2">
    <source>
        <dbReference type="Proteomes" id="UP000183015"/>
    </source>
</evidence>
<dbReference type="Proteomes" id="UP000183015">
    <property type="component" value="Unassembled WGS sequence"/>
</dbReference>
<protein>
    <submittedName>
        <fullName evidence="1">Uncharacterized protein</fullName>
    </submittedName>
</protein>
<keyword evidence="2" id="KW-1185">Reference proteome</keyword>
<organism evidence="1 2">
    <name type="scientific">Streptacidiphilus jiangxiensis</name>
    <dbReference type="NCBI Taxonomy" id="235985"/>
    <lineage>
        <taxon>Bacteria</taxon>
        <taxon>Bacillati</taxon>
        <taxon>Actinomycetota</taxon>
        <taxon>Actinomycetes</taxon>
        <taxon>Kitasatosporales</taxon>
        <taxon>Streptomycetaceae</taxon>
        <taxon>Streptacidiphilus</taxon>
    </lineage>
</organism>
<dbReference type="STRING" id="235985.SAMN05414137_15712"/>
<dbReference type="RefSeq" id="WP_161791271.1">
    <property type="nucleotide sequence ID" value="NZ_BBPN01000016.1"/>
</dbReference>
<dbReference type="AlphaFoldDB" id="A0A1H8B680"/>
<dbReference type="EMBL" id="FOAZ01000057">
    <property type="protein sequence ID" value="SEM77799.1"/>
    <property type="molecule type" value="Genomic_DNA"/>
</dbReference>